<feature type="transmembrane region" description="Helical" evidence="6">
    <location>
        <begin position="309"/>
        <end position="328"/>
    </location>
</feature>
<comment type="subcellular location">
    <subcellularLocation>
        <location evidence="1">Membrane</location>
        <topology evidence="1">Multi-pass membrane protein</topology>
    </subcellularLocation>
</comment>
<dbReference type="PANTHER" id="PTHR23112:SF0">
    <property type="entry name" value="TRANSMEMBRANE PROTEIN 116"/>
    <property type="match status" value="1"/>
</dbReference>
<dbReference type="SUPFAM" id="SSF81321">
    <property type="entry name" value="Family A G protein-coupled receptor-like"/>
    <property type="match status" value="1"/>
</dbReference>
<feature type="transmembrane region" description="Helical" evidence="6">
    <location>
        <begin position="52"/>
        <end position="76"/>
    </location>
</feature>
<keyword evidence="4 6" id="KW-0472">Membrane</keyword>
<feature type="transmembrane region" description="Helical" evidence="6">
    <location>
        <begin position="19"/>
        <end position="40"/>
    </location>
</feature>
<evidence type="ECO:0000256" key="3">
    <source>
        <dbReference type="ARBA" id="ARBA00022989"/>
    </source>
</evidence>
<evidence type="ECO:0000256" key="6">
    <source>
        <dbReference type="SAM" id="Phobius"/>
    </source>
</evidence>
<keyword evidence="3 6" id="KW-1133">Transmembrane helix</keyword>
<dbReference type="Gene3D" id="1.20.1070.10">
    <property type="entry name" value="Rhodopsin 7-helix transmembrane proteins"/>
    <property type="match status" value="1"/>
</dbReference>
<dbReference type="AlphaFoldDB" id="A0A7S3PUG2"/>
<evidence type="ECO:0000256" key="4">
    <source>
        <dbReference type="ARBA" id="ARBA00023136"/>
    </source>
</evidence>
<keyword evidence="2 6" id="KW-0812">Transmembrane</keyword>
<evidence type="ECO:0000256" key="5">
    <source>
        <dbReference type="SAM" id="MobiDB-lite"/>
    </source>
</evidence>
<dbReference type="EMBL" id="HBIO01001107">
    <property type="protein sequence ID" value="CAE0455954.1"/>
    <property type="molecule type" value="Transcribed_RNA"/>
</dbReference>
<evidence type="ECO:0000256" key="1">
    <source>
        <dbReference type="ARBA" id="ARBA00004141"/>
    </source>
</evidence>
<evidence type="ECO:0000256" key="2">
    <source>
        <dbReference type="ARBA" id="ARBA00022692"/>
    </source>
</evidence>
<organism evidence="7">
    <name type="scientific">Chaetoceros debilis</name>
    <dbReference type="NCBI Taxonomy" id="122233"/>
    <lineage>
        <taxon>Eukaryota</taxon>
        <taxon>Sar</taxon>
        <taxon>Stramenopiles</taxon>
        <taxon>Ochrophyta</taxon>
        <taxon>Bacillariophyta</taxon>
        <taxon>Coscinodiscophyceae</taxon>
        <taxon>Chaetocerotophycidae</taxon>
        <taxon>Chaetocerotales</taxon>
        <taxon>Chaetocerotaceae</taxon>
        <taxon>Chaetoceros</taxon>
    </lineage>
</organism>
<feature type="transmembrane region" description="Helical" evidence="6">
    <location>
        <begin position="202"/>
        <end position="224"/>
    </location>
</feature>
<reference evidence="7" key="1">
    <citation type="submission" date="2021-01" db="EMBL/GenBank/DDBJ databases">
        <authorList>
            <person name="Corre E."/>
            <person name="Pelletier E."/>
            <person name="Niang G."/>
            <person name="Scheremetjew M."/>
            <person name="Finn R."/>
            <person name="Kale V."/>
            <person name="Holt S."/>
            <person name="Cochrane G."/>
            <person name="Meng A."/>
            <person name="Brown T."/>
            <person name="Cohen L."/>
        </authorList>
    </citation>
    <scope>NUCLEOTIDE SEQUENCE</scope>
    <source>
        <strain evidence="7">MM31A-1</strain>
    </source>
</reference>
<dbReference type="GO" id="GO:0004930">
    <property type="term" value="F:G protein-coupled receptor activity"/>
    <property type="evidence" value="ECO:0007669"/>
    <property type="project" value="TreeGrafter"/>
</dbReference>
<feature type="transmembrane region" description="Helical" evidence="6">
    <location>
        <begin position="96"/>
        <end position="120"/>
    </location>
</feature>
<sequence>MIPIIPNDDNFYFTTAGRIIPTVTGGTSAIFSALVLYLILRSKSKLKTAYHRIMTLMSIFDFFSSIAIALTTLPMPKDHLYPYSGKSFGSITTCNIQGFVYICGLGGVICSLSTLCLYYVMTIRYGMNEKMLKKFFEPAAYTVGFIITSSIPLLGFFMNWYNPTPFEPYCSLGPYPFECLRDEDVECIRGGVQDSVFRASGVIVTVGIASHIIILTTSMTLIILSVMKAEKKAKNISITTGSTDSTGSGLHNNINNANAPIEIRDDATSAGAGRASQEEDLDLEKWNENDLSAYVLELANRRKMIVGQATMYVGAFLLTWIFTVISYLNESSKFIMAAKLIFQPSQGLFNSLIFVYHKIDNVRRSDDELSVWEALKIMILRPQDVTEIFINVDVVIDDLLVNRLEMLHLPHQRQTGRDIQSAQYSADQDDISSSKVSSTSEREEGVASVEGASMEGISIGPSTRSSGNRLDSLNIFFSSTRDHIYSFGGRSIEGPTVTSTATTIKR</sequence>
<dbReference type="GO" id="GO:0005886">
    <property type="term" value="C:plasma membrane"/>
    <property type="evidence" value="ECO:0007669"/>
    <property type="project" value="TreeGrafter"/>
</dbReference>
<gene>
    <name evidence="7" type="ORF">CDEB00056_LOCUS795</name>
</gene>
<protein>
    <recommendedName>
        <fullName evidence="8">G-protein coupled receptors family 1 profile domain-containing protein</fullName>
    </recommendedName>
</protein>
<feature type="transmembrane region" description="Helical" evidence="6">
    <location>
        <begin position="140"/>
        <end position="161"/>
    </location>
</feature>
<proteinExistence type="predicted"/>
<name>A0A7S3PUG2_9STRA</name>
<evidence type="ECO:0000313" key="7">
    <source>
        <dbReference type="EMBL" id="CAE0455954.1"/>
    </source>
</evidence>
<dbReference type="PANTHER" id="PTHR23112">
    <property type="entry name" value="G PROTEIN-COUPLED RECEPTOR 157-RELATED"/>
    <property type="match status" value="1"/>
</dbReference>
<accession>A0A7S3PUG2</accession>
<evidence type="ECO:0008006" key="8">
    <source>
        <dbReference type="Google" id="ProtNLM"/>
    </source>
</evidence>
<feature type="region of interest" description="Disordered" evidence="5">
    <location>
        <begin position="418"/>
        <end position="463"/>
    </location>
</feature>
<dbReference type="GO" id="GO:0007189">
    <property type="term" value="P:adenylate cyclase-activating G protein-coupled receptor signaling pathway"/>
    <property type="evidence" value="ECO:0007669"/>
    <property type="project" value="TreeGrafter"/>
</dbReference>